<dbReference type="GO" id="GO:0016485">
    <property type="term" value="P:protein processing"/>
    <property type="evidence" value="ECO:0007669"/>
    <property type="project" value="TreeGrafter"/>
</dbReference>
<evidence type="ECO:0000313" key="22">
    <source>
        <dbReference type="EMBL" id="CAD7222179.1"/>
    </source>
</evidence>
<keyword evidence="3" id="KW-0645">Protease</keyword>
<comment type="catalytic activity">
    <reaction evidence="15">
        <text>Release of mature proteins from their proproteins by cleavage of -Arg-Xaa-Yaa-Arg-|-Zaa- bonds, where Xaa can be any amino acid and Yaa is Arg or Lys. Releases albumin, complement component C3 and von Willebrand factor from their respective precursors.</text>
        <dbReference type="EC" id="3.4.21.75"/>
    </reaction>
</comment>
<dbReference type="InterPro" id="IPR006212">
    <property type="entry name" value="Furin_repeat"/>
</dbReference>
<evidence type="ECO:0000256" key="17">
    <source>
        <dbReference type="ARBA" id="ARBA00053600"/>
    </source>
</evidence>
<feature type="region of interest" description="Disordered" evidence="19">
    <location>
        <begin position="1"/>
        <end position="22"/>
    </location>
</feature>
<protein>
    <recommendedName>
        <fullName evidence="16">furin</fullName>
        <ecNumber evidence="16">3.4.21.75</ecNumber>
    </recommendedName>
</protein>
<dbReference type="EC" id="3.4.21.75" evidence="16"/>
<reference evidence="22" key="1">
    <citation type="submission" date="2020-11" db="EMBL/GenBank/DDBJ databases">
        <authorList>
            <person name="Tran Van P."/>
        </authorList>
    </citation>
    <scope>NUCLEOTIDE SEQUENCE</scope>
</reference>
<dbReference type="CDD" id="cd04059">
    <property type="entry name" value="Peptidases_S8_Protein_convertases_Kexins_Furin-like"/>
    <property type="match status" value="1"/>
</dbReference>
<feature type="active site" description="Charge relay system" evidence="18">
    <location>
        <position position="439"/>
    </location>
</feature>
<dbReference type="InterPro" id="IPR022398">
    <property type="entry name" value="Peptidase_S8_His-AS"/>
</dbReference>
<keyword evidence="4" id="KW-0165">Cleavage on pair of basic residues</keyword>
<evidence type="ECO:0000256" key="12">
    <source>
        <dbReference type="ARBA" id="ARBA00023145"/>
    </source>
</evidence>
<dbReference type="PROSITE" id="PS51892">
    <property type="entry name" value="SUBTILASE"/>
    <property type="match status" value="1"/>
</dbReference>
<dbReference type="Gene3D" id="2.10.220.10">
    <property type="entry name" value="Hormone Receptor, Insulin-like Growth Factor Receptor 1, Chain A, domain 2"/>
    <property type="match status" value="4"/>
</dbReference>
<dbReference type="Pfam" id="PF01483">
    <property type="entry name" value="P_proprotein"/>
    <property type="match status" value="1"/>
</dbReference>
<organism evidence="22">
    <name type="scientific">Cyprideis torosa</name>
    <dbReference type="NCBI Taxonomy" id="163714"/>
    <lineage>
        <taxon>Eukaryota</taxon>
        <taxon>Metazoa</taxon>
        <taxon>Ecdysozoa</taxon>
        <taxon>Arthropoda</taxon>
        <taxon>Crustacea</taxon>
        <taxon>Oligostraca</taxon>
        <taxon>Ostracoda</taxon>
        <taxon>Podocopa</taxon>
        <taxon>Podocopida</taxon>
        <taxon>Cytherocopina</taxon>
        <taxon>Cytheroidea</taxon>
        <taxon>Cytherideidae</taxon>
        <taxon>Cyprideis</taxon>
    </lineage>
</organism>
<dbReference type="EMBL" id="OB660033">
    <property type="protein sequence ID" value="CAD7222179.1"/>
    <property type="molecule type" value="Genomic_DNA"/>
</dbReference>
<keyword evidence="10 20" id="KW-1133">Transmembrane helix</keyword>
<dbReference type="InterPro" id="IPR034182">
    <property type="entry name" value="Kexin/furin"/>
</dbReference>
<evidence type="ECO:0000256" key="4">
    <source>
        <dbReference type="ARBA" id="ARBA00022685"/>
    </source>
</evidence>
<dbReference type="PROSITE" id="PS00136">
    <property type="entry name" value="SUBTILASE_ASP"/>
    <property type="match status" value="1"/>
</dbReference>
<dbReference type="SUPFAM" id="SSF49785">
    <property type="entry name" value="Galactose-binding domain-like"/>
    <property type="match status" value="1"/>
</dbReference>
<evidence type="ECO:0000259" key="21">
    <source>
        <dbReference type="PROSITE" id="PS51829"/>
    </source>
</evidence>
<feature type="transmembrane region" description="Helical" evidence="20">
    <location>
        <begin position="1042"/>
        <end position="1068"/>
    </location>
</feature>
<dbReference type="InterPro" id="IPR009030">
    <property type="entry name" value="Growth_fac_rcpt_cys_sf"/>
</dbReference>
<evidence type="ECO:0000256" key="16">
    <source>
        <dbReference type="ARBA" id="ARBA00038993"/>
    </source>
</evidence>
<keyword evidence="12" id="KW-0865">Zymogen</keyword>
<dbReference type="Pfam" id="PF16470">
    <property type="entry name" value="S8_pro-domain"/>
    <property type="match status" value="1"/>
</dbReference>
<dbReference type="GO" id="GO:0004252">
    <property type="term" value="F:serine-type endopeptidase activity"/>
    <property type="evidence" value="ECO:0007669"/>
    <property type="project" value="UniProtKB-UniRule"/>
</dbReference>
<dbReference type="SUPFAM" id="SSF57184">
    <property type="entry name" value="Growth factor receptor domain"/>
    <property type="match status" value="2"/>
</dbReference>
<keyword evidence="6" id="KW-0732">Signal</keyword>
<dbReference type="FunFam" id="2.60.120.260:FF:000072">
    <property type="entry name" value="Proprotein convertase subtilisin/kexin type"/>
    <property type="match status" value="1"/>
</dbReference>
<dbReference type="GO" id="GO:0005802">
    <property type="term" value="C:trans-Golgi network"/>
    <property type="evidence" value="ECO:0007669"/>
    <property type="project" value="TreeGrafter"/>
</dbReference>
<evidence type="ECO:0000256" key="15">
    <source>
        <dbReference type="ARBA" id="ARBA00035756"/>
    </source>
</evidence>
<dbReference type="InterPro" id="IPR023827">
    <property type="entry name" value="Peptidase_S8_Asp-AS"/>
</dbReference>
<gene>
    <name evidence="22" type="ORF">CTOB1V02_LOCUS195</name>
</gene>
<proteinExistence type="inferred from homology"/>
<dbReference type="PROSITE" id="PS00137">
    <property type="entry name" value="SUBTILASE_HIS"/>
    <property type="match status" value="1"/>
</dbReference>
<dbReference type="InterPro" id="IPR032815">
    <property type="entry name" value="S8_pro-domain"/>
</dbReference>
<dbReference type="InterPro" id="IPR008979">
    <property type="entry name" value="Galactose-bd-like_sf"/>
</dbReference>
<dbReference type="Gene3D" id="3.40.50.200">
    <property type="entry name" value="Peptidase S8/S53 domain"/>
    <property type="match status" value="1"/>
</dbReference>
<dbReference type="InterPro" id="IPR006211">
    <property type="entry name" value="Furin-like_Cys-rich_dom"/>
</dbReference>
<evidence type="ECO:0000256" key="6">
    <source>
        <dbReference type="ARBA" id="ARBA00022729"/>
    </source>
</evidence>
<dbReference type="Gene3D" id="2.60.120.260">
    <property type="entry name" value="Galactose-binding domain-like"/>
    <property type="match status" value="1"/>
</dbReference>
<dbReference type="GO" id="GO:0030182">
    <property type="term" value="P:neuron differentiation"/>
    <property type="evidence" value="ECO:0007669"/>
    <property type="project" value="UniProtKB-ARBA"/>
</dbReference>
<keyword evidence="5 20" id="KW-0812">Transmembrane</keyword>
<dbReference type="FunFam" id="3.40.50.200:FF:000001">
    <property type="entry name" value="Furin 2, isoform B"/>
    <property type="match status" value="1"/>
</dbReference>
<feature type="active site" description="Charge relay system" evidence="18">
    <location>
        <position position="220"/>
    </location>
</feature>
<dbReference type="SUPFAM" id="SSF54897">
    <property type="entry name" value="Protease propeptides/inhibitors"/>
    <property type="match status" value="1"/>
</dbReference>
<keyword evidence="14" id="KW-0325">Glycoprotein</keyword>
<dbReference type="Pfam" id="PF00082">
    <property type="entry name" value="Peptidase_S8"/>
    <property type="match status" value="1"/>
</dbReference>
<evidence type="ECO:0000256" key="5">
    <source>
        <dbReference type="ARBA" id="ARBA00022692"/>
    </source>
</evidence>
<dbReference type="SUPFAM" id="SSF52743">
    <property type="entry name" value="Subtilisin-like"/>
    <property type="match status" value="1"/>
</dbReference>
<dbReference type="FunFam" id="3.30.70.850:FF:000001">
    <property type="entry name" value="Proprotein convertase subtilisin/kexin type 5"/>
    <property type="match status" value="1"/>
</dbReference>
<dbReference type="InterPro" id="IPR002884">
    <property type="entry name" value="P_dom"/>
</dbReference>
<accession>A0A7R8ZG25</accession>
<dbReference type="OrthoDB" id="300641at2759"/>
<dbReference type="PRINTS" id="PR00723">
    <property type="entry name" value="SUBTILISIN"/>
</dbReference>
<feature type="domain" description="P/Homo B" evidence="21">
    <location>
        <begin position="496"/>
        <end position="635"/>
    </location>
</feature>
<dbReference type="InterPro" id="IPR036852">
    <property type="entry name" value="Peptidase_S8/S53_dom_sf"/>
</dbReference>
<evidence type="ECO:0000256" key="19">
    <source>
        <dbReference type="SAM" id="MobiDB-lite"/>
    </source>
</evidence>
<dbReference type="CDD" id="cd00064">
    <property type="entry name" value="FU"/>
    <property type="match status" value="5"/>
</dbReference>
<dbReference type="GO" id="GO:0000139">
    <property type="term" value="C:Golgi membrane"/>
    <property type="evidence" value="ECO:0007669"/>
    <property type="project" value="TreeGrafter"/>
</dbReference>
<dbReference type="InterPro" id="IPR000209">
    <property type="entry name" value="Peptidase_S8/S53_dom"/>
</dbReference>
<feature type="region of interest" description="Disordered" evidence="19">
    <location>
        <begin position="1096"/>
        <end position="1140"/>
    </location>
</feature>
<evidence type="ECO:0000256" key="13">
    <source>
        <dbReference type="ARBA" id="ARBA00023157"/>
    </source>
</evidence>
<dbReference type="PANTHER" id="PTHR42884">
    <property type="entry name" value="PROPROTEIN CONVERTASE SUBTILISIN/KEXIN-RELATED"/>
    <property type="match status" value="1"/>
</dbReference>
<evidence type="ECO:0000256" key="2">
    <source>
        <dbReference type="ARBA" id="ARBA00005325"/>
    </source>
</evidence>
<dbReference type="PANTHER" id="PTHR42884:SF23">
    <property type="entry name" value="FURIN-LIKE PROTEASE 2"/>
    <property type="match status" value="1"/>
</dbReference>
<evidence type="ECO:0000256" key="10">
    <source>
        <dbReference type="ARBA" id="ARBA00022989"/>
    </source>
</evidence>
<evidence type="ECO:0000256" key="11">
    <source>
        <dbReference type="ARBA" id="ARBA00023136"/>
    </source>
</evidence>
<dbReference type="SMART" id="SM00261">
    <property type="entry name" value="FU"/>
    <property type="match status" value="5"/>
</dbReference>
<feature type="compositionally biased region" description="Low complexity" evidence="19">
    <location>
        <begin position="1"/>
        <end position="18"/>
    </location>
</feature>
<keyword evidence="7" id="KW-0677">Repeat</keyword>
<dbReference type="Gene3D" id="3.30.70.850">
    <property type="entry name" value="Peptidase S8, pro-domain"/>
    <property type="match status" value="1"/>
</dbReference>
<evidence type="ECO:0000256" key="8">
    <source>
        <dbReference type="ARBA" id="ARBA00022801"/>
    </source>
</evidence>
<name>A0A7R8ZG25_9CRUS</name>
<dbReference type="InterPro" id="IPR015500">
    <property type="entry name" value="Peptidase_S8_subtilisin-rel"/>
</dbReference>
<evidence type="ECO:0000256" key="20">
    <source>
        <dbReference type="SAM" id="Phobius"/>
    </source>
</evidence>
<evidence type="ECO:0000256" key="14">
    <source>
        <dbReference type="ARBA" id="ARBA00023180"/>
    </source>
</evidence>
<dbReference type="PROSITE" id="PS51829">
    <property type="entry name" value="P_HOMO_B"/>
    <property type="match status" value="1"/>
</dbReference>
<feature type="active site" description="Charge relay system" evidence="18">
    <location>
        <position position="259"/>
    </location>
</feature>
<comment type="similarity">
    <text evidence="2">Belongs to the peptidase S8 family. Furin subfamily.</text>
</comment>
<comment type="subcellular location">
    <subcellularLocation>
        <location evidence="1">Membrane</location>
        <topology evidence="1">Single-pass membrane protein</topology>
    </subcellularLocation>
</comment>
<evidence type="ECO:0000256" key="9">
    <source>
        <dbReference type="ARBA" id="ARBA00022825"/>
    </source>
</evidence>
<evidence type="ECO:0000256" key="1">
    <source>
        <dbReference type="ARBA" id="ARBA00004167"/>
    </source>
</evidence>
<keyword evidence="11 20" id="KW-0472">Membrane</keyword>
<dbReference type="InterPro" id="IPR038466">
    <property type="entry name" value="S8_pro-domain_sf"/>
</dbReference>
<dbReference type="AlphaFoldDB" id="A0A7R8ZG25"/>
<dbReference type="Pfam" id="PF00757">
    <property type="entry name" value="Furin-like"/>
    <property type="match status" value="1"/>
</dbReference>
<sequence>MCDCGTSPTSSSTSTLSPGPHWKWRSKSPTRICSFSRVNTALSLKCFIFGVVLLFTQRPLTVYGILGDYSNEFAVHIPGGVDVANTVAEKHGFVNLGQIGSLEGFYTFAHHSIRKRSTEKSDHLHGRLSSDEEVHWVEQQVVKNRKRRVPQFAFFGSPNVNIGPSFDRTSRTQFNYQFNDPLYPEQWFISGKSASGHNMNIIPAWRLGYTGKGVVVSILDDGIQHTHPDLLLNYDPQASYDINNRDGDPMPQDNNDNKHGTRCAGEVAAEAGNNVCGVGVAYNASIGGVRMLDGPVNDAVEAHALSLNPDYIDIYSASWGPEDDGKTVDGPGPLARRAFINGIMKGRHGKGSIFVWASGNGGRHIDNCNCDGYTNSIFTLSISSASERGLKPWYLEECSSTLATTYSSGTPGHDKSVATCDQFGKRRGPMCTVEHTGTSASAPIAGGICALALEANPSLTWRDMQYLVVMTSLSHMFGYGLMDAAAMVKLARQWTTVPPQHICQTEKDRTEGTIPNIHNGRLEVTMQVNGCVGSSHEVRYLEHVQAKITLRFLPRGNLNIKLTSPMGTTTTLLFERPRDILNSNFDDWPFLSVHFWGEKAEGEWKLTIINAGSRNAPRPGILRAWQLILYGTDVNPVRLRSEPRPANLIARAPSPPPASFFPSPDGGFQVPNIFTLSGSSPDVSVASINGTVLSHSTRQSTCHKECVGGCTGDGPARCNLCKHVKYQGTCVTECPEKTYPDKGECRACHHSCGTCVGSQANQCLTCSKDLFYIRDLALCQGICPEGYFTNKETRECVPCGPHCTSCEKSPKDCTACDHHLALHNGKCVGACPDGFHESNDYRCAENLRLDPETGKCRLKEEGGVVCPTGQFRNGTDCSPCDESCKTCFGAGDNHCISCPGVSLLMGSSCVKECPEEFVKTGVGINECLTCRDNSSLVNGVCVKCDTNTYYDSTHRSCVKCHPTCATCSGNDEMSCSSCVQGFHLYKGRCVPCCSEVNKGVPCCTCDRMLQNCLDGSEVTGSVLGTSVVSPLSSSVKTTQDPIIGATPATMIIMACVVLIIFFSTVFVFMHRRLEKMTVDGDNSLYVRLASRDREEKASLGLTEPDIDLSPARSTGEFRPYRDIPSDESGDEGDDRKFIEA</sequence>
<evidence type="ECO:0000256" key="3">
    <source>
        <dbReference type="ARBA" id="ARBA00022670"/>
    </source>
</evidence>
<keyword evidence="8" id="KW-0378">Hydrolase</keyword>
<evidence type="ECO:0000256" key="7">
    <source>
        <dbReference type="ARBA" id="ARBA00022737"/>
    </source>
</evidence>
<comment type="function">
    <text evidence="17">Furin is likely to represent the ubiquitous endoprotease activity within constitutive secretory pathways and capable of cleavage at the RX(K/R)R consensus motif.</text>
</comment>
<keyword evidence="9" id="KW-0720">Serine protease</keyword>
<keyword evidence="13" id="KW-1015">Disulfide bond</keyword>
<evidence type="ECO:0000256" key="18">
    <source>
        <dbReference type="PIRSR" id="PIRSR615500-1"/>
    </source>
</evidence>